<evidence type="ECO:0000313" key="1">
    <source>
        <dbReference type="EMBL" id="KXK27583.1"/>
    </source>
</evidence>
<sequence>MNQLTPEQQALVNSYSREAGVPAGPFMDSAFDRFDTLQAVTEDRSSEKSVLTIGGGGISHHEPSWYPWLPRAALLRDAYVVNVDPARQSSLDLGQERYHAISGARADILTLLERRYHATLDELQKLLPAASTGFSLIIADRLLGGGSTAPELFARMIAEGSHAEALDQNRDRRLLSLRERIKQAASDLLAPGGILAIDGTILRAHNQHLYRIEGF</sequence>
<dbReference type="Proteomes" id="UP000070457">
    <property type="component" value="Unassembled WGS sequence"/>
</dbReference>
<accession>A0A136M113</accession>
<comment type="caution">
    <text evidence="1">The sequence shown here is derived from an EMBL/GenBank/DDBJ whole genome shotgun (WGS) entry which is preliminary data.</text>
</comment>
<evidence type="ECO:0000313" key="2">
    <source>
        <dbReference type="Proteomes" id="UP000070457"/>
    </source>
</evidence>
<protein>
    <submittedName>
        <fullName evidence="1">Uncharacterized protein</fullName>
    </submittedName>
</protein>
<reference evidence="1 2" key="1">
    <citation type="submission" date="2015-02" db="EMBL/GenBank/DDBJ databases">
        <title>Improved understanding of the partial-nitritation anammox process through 23 genomes representing the majority of the microbial community.</title>
        <authorList>
            <person name="Speth D.R."/>
            <person name="In T Zandt M."/>
            <person name="Guerrero Cruz S."/>
            <person name="Jetten M.S."/>
            <person name="Dutilh B.E."/>
        </authorList>
    </citation>
    <scope>NUCLEOTIDE SEQUENCE [LARGE SCALE GENOMIC DNA]</scope>
    <source>
        <strain evidence="1">OLB20</strain>
    </source>
</reference>
<proteinExistence type="predicted"/>
<organism evidence="1 2">
    <name type="scientific">candidate division WS6 bacterium OLB20</name>
    <dbReference type="NCBI Taxonomy" id="1617426"/>
    <lineage>
        <taxon>Bacteria</taxon>
        <taxon>Candidatus Dojkabacteria</taxon>
    </lineage>
</organism>
<dbReference type="AlphaFoldDB" id="A0A136M113"/>
<gene>
    <name evidence="1" type="ORF">TR69_WS6001000027</name>
</gene>
<dbReference type="EMBL" id="JYNZ01000001">
    <property type="protein sequence ID" value="KXK27583.1"/>
    <property type="molecule type" value="Genomic_DNA"/>
</dbReference>
<name>A0A136M113_9BACT</name>